<accession>A0ABN9QIG6</accession>
<name>A0ABN9QIG6_9DINO</name>
<proteinExistence type="predicted"/>
<evidence type="ECO:0000313" key="3">
    <source>
        <dbReference type="EMBL" id="CAK0805811.1"/>
    </source>
</evidence>
<evidence type="ECO:0000313" key="4">
    <source>
        <dbReference type="Proteomes" id="UP001189429"/>
    </source>
</evidence>
<sequence length="255" mass="25799">MSGLLFPPTFLVPPFLPAAAMAAAQSWARHFGACIGCGHGAGAVDGCEAEEALCAAGGGGYTTAFPAAGAAAAARAGASRGLVAAGVGASASPSAPAREAAAPEARRGRSKDGSDLEGSVVSVSTNAGADVEEASVGSRSCSSSSRAPTRASWWQLADVGSIPGFEGVEEVSRLLEARVERGRRGLVQHGQCEEVYRAIAGAPKRGSRTRAGAADSEDCTGPTWSAGCTSATSRWCSRPRPRTSPGWRPPSLRTR</sequence>
<reference evidence="3" key="1">
    <citation type="submission" date="2023-10" db="EMBL/GenBank/DDBJ databases">
        <authorList>
            <person name="Chen Y."/>
            <person name="Shah S."/>
            <person name="Dougan E. K."/>
            <person name="Thang M."/>
            <person name="Chan C."/>
        </authorList>
    </citation>
    <scope>NUCLEOTIDE SEQUENCE [LARGE SCALE GENOMIC DNA]</scope>
</reference>
<feature type="signal peptide" evidence="2">
    <location>
        <begin position="1"/>
        <end position="22"/>
    </location>
</feature>
<dbReference type="EMBL" id="CAUYUJ010003558">
    <property type="protein sequence ID" value="CAK0805811.1"/>
    <property type="molecule type" value="Genomic_DNA"/>
</dbReference>
<feature type="region of interest" description="Disordered" evidence="1">
    <location>
        <begin position="203"/>
        <end position="255"/>
    </location>
</feature>
<comment type="caution">
    <text evidence="3">The sequence shown here is derived from an EMBL/GenBank/DDBJ whole genome shotgun (WGS) entry which is preliminary data.</text>
</comment>
<evidence type="ECO:0000256" key="1">
    <source>
        <dbReference type="SAM" id="MobiDB-lite"/>
    </source>
</evidence>
<dbReference type="Proteomes" id="UP001189429">
    <property type="component" value="Unassembled WGS sequence"/>
</dbReference>
<gene>
    <name evidence="3" type="ORF">PCOR1329_LOCUS12238</name>
</gene>
<keyword evidence="2" id="KW-0732">Signal</keyword>
<protein>
    <submittedName>
        <fullName evidence="3">Uncharacterized protein</fullName>
    </submittedName>
</protein>
<keyword evidence="4" id="KW-1185">Reference proteome</keyword>
<feature type="chain" id="PRO_5046809462" evidence="2">
    <location>
        <begin position="23"/>
        <end position="255"/>
    </location>
</feature>
<evidence type="ECO:0000256" key="2">
    <source>
        <dbReference type="SAM" id="SignalP"/>
    </source>
</evidence>
<feature type="compositionally biased region" description="Basic and acidic residues" evidence="1">
    <location>
        <begin position="104"/>
        <end position="114"/>
    </location>
</feature>
<feature type="region of interest" description="Disordered" evidence="1">
    <location>
        <begin position="88"/>
        <end position="124"/>
    </location>
</feature>
<feature type="compositionally biased region" description="Polar residues" evidence="1">
    <location>
        <begin position="222"/>
        <end position="235"/>
    </location>
</feature>
<feature type="compositionally biased region" description="Low complexity" evidence="1">
    <location>
        <begin position="88"/>
        <end position="103"/>
    </location>
</feature>
<organism evidence="3 4">
    <name type="scientific">Prorocentrum cordatum</name>
    <dbReference type="NCBI Taxonomy" id="2364126"/>
    <lineage>
        <taxon>Eukaryota</taxon>
        <taxon>Sar</taxon>
        <taxon>Alveolata</taxon>
        <taxon>Dinophyceae</taxon>
        <taxon>Prorocentrales</taxon>
        <taxon>Prorocentraceae</taxon>
        <taxon>Prorocentrum</taxon>
    </lineage>
</organism>